<proteinExistence type="predicted"/>
<protein>
    <submittedName>
        <fullName evidence="2">Uncharacterized protein</fullName>
    </submittedName>
</protein>
<dbReference type="Proteomes" id="UP000800235">
    <property type="component" value="Unassembled WGS sequence"/>
</dbReference>
<evidence type="ECO:0000313" key="2">
    <source>
        <dbReference type="EMBL" id="KAF2432494.1"/>
    </source>
</evidence>
<organism evidence="2 3">
    <name type="scientific">Tothia fuscella</name>
    <dbReference type="NCBI Taxonomy" id="1048955"/>
    <lineage>
        <taxon>Eukaryota</taxon>
        <taxon>Fungi</taxon>
        <taxon>Dikarya</taxon>
        <taxon>Ascomycota</taxon>
        <taxon>Pezizomycotina</taxon>
        <taxon>Dothideomycetes</taxon>
        <taxon>Pleosporomycetidae</taxon>
        <taxon>Venturiales</taxon>
        <taxon>Cylindrosympodiaceae</taxon>
        <taxon>Tothia</taxon>
    </lineage>
</organism>
<evidence type="ECO:0000313" key="3">
    <source>
        <dbReference type="Proteomes" id="UP000800235"/>
    </source>
</evidence>
<reference evidence="2" key="1">
    <citation type="journal article" date="2020" name="Stud. Mycol.">
        <title>101 Dothideomycetes genomes: a test case for predicting lifestyles and emergence of pathogens.</title>
        <authorList>
            <person name="Haridas S."/>
            <person name="Albert R."/>
            <person name="Binder M."/>
            <person name="Bloem J."/>
            <person name="Labutti K."/>
            <person name="Salamov A."/>
            <person name="Andreopoulos B."/>
            <person name="Baker S."/>
            <person name="Barry K."/>
            <person name="Bills G."/>
            <person name="Bluhm B."/>
            <person name="Cannon C."/>
            <person name="Castanera R."/>
            <person name="Culley D."/>
            <person name="Daum C."/>
            <person name="Ezra D."/>
            <person name="Gonzalez J."/>
            <person name="Henrissat B."/>
            <person name="Kuo A."/>
            <person name="Liang C."/>
            <person name="Lipzen A."/>
            <person name="Lutzoni F."/>
            <person name="Magnuson J."/>
            <person name="Mondo S."/>
            <person name="Nolan M."/>
            <person name="Ohm R."/>
            <person name="Pangilinan J."/>
            <person name="Park H.-J."/>
            <person name="Ramirez L."/>
            <person name="Alfaro M."/>
            <person name="Sun H."/>
            <person name="Tritt A."/>
            <person name="Yoshinaga Y."/>
            <person name="Zwiers L.-H."/>
            <person name="Turgeon B."/>
            <person name="Goodwin S."/>
            <person name="Spatafora J."/>
            <person name="Crous P."/>
            <person name="Grigoriev I."/>
        </authorList>
    </citation>
    <scope>NUCLEOTIDE SEQUENCE</scope>
    <source>
        <strain evidence="2">CBS 130266</strain>
    </source>
</reference>
<dbReference type="EMBL" id="MU007025">
    <property type="protein sequence ID" value="KAF2432494.1"/>
    <property type="molecule type" value="Genomic_DNA"/>
</dbReference>
<feature type="compositionally biased region" description="Polar residues" evidence="1">
    <location>
        <begin position="97"/>
        <end position="115"/>
    </location>
</feature>
<accession>A0A9P4NWI5</accession>
<comment type="caution">
    <text evidence="2">The sequence shown here is derived from an EMBL/GenBank/DDBJ whole genome shotgun (WGS) entry which is preliminary data.</text>
</comment>
<name>A0A9P4NWI5_9PEZI</name>
<dbReference type="AlphaFoldDB" id="A0A9P4NWI5"/>
<keyword evidence="3" id="KW-1185">Reference proteome</keyword>
<feature type="region of interest" description="Disordered" evidence="1">
    <location>
        <begin position="87"/>
        <end position="115"/>
    </location>
</feature>
<sequence length="146" mass="15313">MTEGWVSRRLRSPLNEISSSFGLVSSNTESPPAPGNNPGITPLQRFDRLWCLNLPTNVIQQFGVTYHLVSNPLRFVRMTFASFASPTTSTLKDWSPATGTAVSPSKTSGASTSAPAVSGAAVDNTINAAGVGAFNMAAHELFANAA</sequence>
<gene>
    <name evidence="2" type="ORF">EJ08DRAFT_695262</name>
</gene>
<evidence type="ECO:0000256" key="1">
    <source>
        <dbReference type="SAM" id="MobiDB-lite"/>
    </source>
</evidence>